<keyword evidence="2" id="KW-0808">Transferase</keyword>
<dbReference type="InterPro" id="IPR050194">
    <property type="entry name" value="Glycosyltransferase_grp1"/>
</dbReference>
<reference evidence="2 3" key="1">
    <citation type="submission" date="2019-07" db="EMBL/GenBank/DDBJ databases">
        <title>Draft genome for Aliikangiella sp. M105.</title>
        <authorList>
            <person name="Wang G."/>
        </authorList>
    </citation>
    <scope>NUCLEOTIDE SEQUENCE [LARGE SCALE GENOMIC DNA]</scope>
    <source>
        <strain evidence="2 3">M105</strain>
    </source>
</reference>
<evidence type="ECO:0000259" key="1">
    <source>
        <dbReference type="Pfam" id="PF00534"/>
    </source>
</evidence>
<comment type="caution">
    <text evidence="2">The sequence shown here is derived from an EMBL/GenBank/DDBJ whole genome shotgun (WGS) entry which is preliminary data.</text>
</comment>
<dbReference type="InterPro" id="IPR001296">
    <property type="entry name" value="Glyco_trans_1"/>
</dbReference>
<dbReference type="PANTHER" id="PTHR45947:SF3">
    <property type="entry name" value="SULFOQUINOVOSYL TRANSFERASE SQD2"/>
    <property type="match status" value="1"/>
</dbReference>
<keyword evidence="3" id="KW-1185">Reference proteome</keyword>
<dbReference type="EMBL" id="VIKS01000001">
    <property type="protein sequence ID" value="TQV89500.1"/>
    <property type="molecule type" value="Genomic_DNA"/>
</dbReference>
<dbReference type="SUPFAM" id="SSF53756">
    <property type="entry name" value="UDP-Glycosyltransferase/glycogen phosphorylase"/>
    <property type="match status" value="1"/>
</dbReference>
<dbReference type="PANTHER" id="PTHR45947">
    <property type="entry name" value="SULFOQUINOVOSYL TRANSFERASE SQD2"/>
    <property type="match status" value="1"/>
</dbReference>
<sequence length="385" mass="43642">MLTFSMDNDNTMKILIVVPGGVHPSGEVKVIPALLSLLKTLSVENEVCIIALNQHRELTEYYLHGCLVISLPNVRFRNIFSAYRIAIARMNHYRFKPEVTHSFWLGSPTIFAAMLCKKLKVPLLASIAGGELVNISKIRYGGYRSFLSRYLIKKSIKMAQASSCGSNYLQSIAVDTVNIRASLIPLGIDREFWPFKVCEDKAENRWNLLQLASINRVKDPWLMLEVVKHLKQLGLPFHLNWVGGDTLNGEIQKLAEKMGLTEFISFHDFVKQKELKQMMAEQHFVIQTSYYESQGIALAEACSQGVCPVGTSVGWLSDLQLGLDFPREILADKIATQIVHLTNAPEERQKRVLKAQSWIKKNDVTITAQKFIDSYNEILTRYEHA</sequence>
<protein>
    <submittedName>
        <fullName evidence="2">Glycosyltransferase family 4 protein</fullName>
    </submittedName>
</protein>
<dbReference type="AlphaFoldDB" id="A0A545UJ64"/>
<dbReference type="Pfam" id="PF00534">
    <property type="entry name" value="Glycos_transf_1"/>
    <property type="match status" value="1"/>
</dbReference>
<feature type="domain" description="Glycosyl transferase family 1" evidence="1">
    <location>
        <begin position="200"/>
        <end position="318"/>
    </location>
</feature>
<dbReference type="GO" id="GO:0016757">
    <property type="term" value="F:glycosyltransferase activity"/>
    <property type="evidence" value="ECO:0007669"/>
    <property type="project" value="InterPro"/>
</dbReference>
<dbReference type="OrthoDB" id="5941917at2"/>
<gene>
    <name evidence="2" type="ORF">FLL46_01050</name>
</gene>
<dbReference type="CDD" id="cd03801">
    <property type="entry name" value="GT4_PimA-like"/>
    <property type="match status" value="1"/>
</dbReference>
<dbReference type="Proteomes" id="UP000315439">
    <property type="component" value="Unassembled WGS sequence"/>
</dbReference>
<name>A0A545UJ64_9GAMM</name>
<evidence type="ECO:0000313" key="3">
    <source>
        <dbReference type="Proteomes" id="UP000315439"/>
    </source>
</evidence>
<dbReference type="Gene3D" id="3.40.50.2000">
    <property type="entry name" value="Glycogen Phosphorylase B"/>
    <property type="match status" value="2"/>
</dbReference>
<organism evidence="2 3">
    <name type="scientific">Aliikangiella coralliicola</name>
    <dbReference type="NCBI Taxonomy" id="2592383"/>
    <lineage>
        <taxon>Bacteria</taxon>
        <taxon>Pseudomonadati</taxon>
        <taxon>Pseudomonadota</taxon>
        <taxon>Gammaproteobacteria</taxon>
        <taxon>Oceanospirillales</taxon>
        <taxon>Pleioneaceae</taxon>
        <taxon>Aliikangiella</taxon>
    </lineage>
</organism>
<evidence type="ECO:0000313" key="2">
    <source>
        <dbReference type="EMBL" id="TQV89500.1"/>
    </source>
</evidence>
<proteinExistence type="predicted"/>
<accession>A0A545UJ64</accession>